<comment type="caution">
    <text evidence="2">The sequence shown here is derived from an EMBL/GenBank/DDBJ whole genome shotgun (WGS) entry which is preliminary data.</text>
</comment>
<accession>A0A934NUE5</accession>
<feature type="region of interest" description="Disordered" evidence="1">
    <location>
        <begin position="1"/>
        <end position="21"/>
    </location>
</feature>
<evidence type="ECO:0000313" key="3">
    <source>
        <dbReference type="Proteomes" id="UP000655868"/>
    </source>
</evidence>
<dbReference type="EMBL" id="JAEMNV010000008">
    <property type="protein sequence ID" value="MBJ8341788.1"/>
    <property type="molecule type" value="Genomic_DNA"/>
</dbReference>
<dbReference type="RefSeq" id="WP_199706953.1">
    <property type="nucleotide sequence ID" value="NZ_JAEMNV010000008.1"/>
</dbReference>
<organism evidence="2 3">
    <name type="scientific">Antrihabitans stalagmiti</name>
    <dbReference type="NCBI Taxonomy" id="2799499"/>
    <lineage>
        <taxon>Bacteria</taxon>
        <taxon>Bacillati</taxon>
        <taxon>Actinomycetota</taxon>
        <taxon>Actinomycetes</taxon>
        <taxon>Mycobacteriales</taxon>
        <taxon>Nocardiaceae</taxon>
        <taxon>Antrihabitans</taxon>
    </lineage>
</organism>
<proteinExistence type="predicted"/>
<dbReference type="Proteomes" id="UP000655868">
    <property type="component" value="Unassembled WGS sequence"/>
</dbReference>
<name>A0A934NUE5_9NOCA</name>
<protein>
    <submittedName>
        <fullName evidence="2">Oxidoreductase</fullName>
    </submittedName>
</protein>
<evidence type="ECO:0000256" key="1">
    <source>
        <dbReference type="SAM" id="MobiDB-lite"/>
    </source>
</evidence>
<sequence>MGLLSRFSRRKAGGSGKTSTQDAQYLANWAKTHTGVEAYVEPKTTVTDVTAVLIAVDGEWTRRIVGERGAQKLAEDLGIPVYDVRKTGYPQRMRDYDARKKIERRRQTEGS</sequence>
<gene>
    <name evidence="2" type="ORF">JGU71_23150</name>
</gene>
<evidence type="ECO:0000313" key="2">
    <source>
        <dbReference type="EMBL" id="MBJ8341788.1"/>
    </source>
</evidence>
<keyword evidence="3" id="KW-1185">Reference proteome</keyword>
<dbReference type="AlphaFoldDB" id="A0A934NUE5"/>
<reference evidence="2" key="1">
    <citation type="submission" date="2020-12" db="EMBL/GenBank/DDBJ databases">
        <title>Antrihabitans popcorni sp. nov. and Antrihabitans auranticaus sp. nov., isolated from a larva cave.</title>
        <authorList>
            <person name="Lee S.D."/>
            <person name="Kim I.S."/>
        </authorList>
    </citation>
    <scope>NUCLEOTIDE SEQUENCE</scope>
    <source>
        <strain evidence="2">YC3-6</strain>
    </source>
</reference>